<feature type="region of interest" description="Disordered" evidence="1">
    <location>
        <begin position="63"/>
        <end position="88"/>
    </location>
</feature>
<dbReference type="Proteomes" id="UP000001213">
    <property type="component" value="Chromosome"/>
</dbReference>
<reference evidence="2 3" key="2">
    <citation type="journal article" date="2011" name="Stand. Genomic Sci.">
        <title>Complete genome sequence of Tsukamurella paurometabola type strain (no. 33).</title>
        <authorList>
            <person name="Munk A.C."/>
            <person name="Lapidus A."/>
            <person name="Lucas S."/>
            <person name="Nolan M."/>
            <person name="Tice H."/>
            <person name="Cheng J.F."/>
            <person name="Del Rio T.G."/>
            <person name="Goodwin L."/>
            <person name="Pitluck S."/>
            <person name="Liolios K."/>
            <person name="Huntemann M."/>
            <person name="Ivanova N."/>
            <person name="Mavromatis K."/>
            <person name="Mikhailova N."/>
            <person name="Pati A."/>
            <person name="Chen A."/>
            <person name="Palaniappan K."/>
            <person name="Tapia R."/>
            <person name="Han C."/>
            <person name="Land M."/>
            <person name="Hauser L."/>
            <person name="Chang Y.J."/>
            <person name="Jeffries C.D."/>
            <person name="Brettin T."/>
            <person name="Yasawong M."/>
            <person name="Brambilla E.M."/>
            <person name="Rohde M."/>
            <person name="Sikorski J."/>
            <person name="Goker M."/>
            <person name="Detter J.C."/>
            <person name="Woyke T."/>
            <person name="Bristow J."/>
            <person name="Eisen J.A."/>
            <person name="Markowitz V."/>
            <person name="Hugenholtz P."/>
            <person name="Kyrpides N.C."/>
            <person name="Klenk H.P."/>
        </authorList>
    </citation>
    <scope>NUCLEOTIDE SEQUENCE [LARGE SCALE GENOMIC DNA]</scope>
    <source>
        <strain evidence="3">ATCC 8368 / DSM 20162 / CCUG 35730 / CIP 100753 / JCM 10117 / KCTC 9821 / NBRC 16120 / NCIMB 702349 / NCTC 13040</strain>
    </source>
</reference>
<protein>
    <submittedName>
        <fullName evidence="2">Uncharacterized protein</fullName>
    </submittedName>
</protein>
<evidence type="ECO:0000313" key="2">
    <source>
        <dbReference type="EMBL" id="ADG78255.1"/>
    </source>
</evidence>
<keyword evidence="3" id="KW-1185">Reference proteome</keyword>
<organism evidence="2 3">
    <name type="scientific">Tsukamurella paurometabola (strain ATCC 8368 / DSM 20162 / CCUG 35730 / CIP 100753 / JCM 10117 / KCTC 9821 / NBRC 16120 / NCIMB 702349 / NCTC 13040)</name>
    <name type="common">Corynebacterium paurometabolum</name>
    <dbReference type="NCBI Taxonomy" id="521096"/>
    <lineage>
        <taxon>Bacteria</taxon>
        <taxon>Bacillati</taxon>
        <taxon>Actinomycetota</taxon>
        <taxon>Actinomycetes</taxon>
        <taxon>Mycobacteriales</taxon>
        <taxon>Tsukamurellaceae</taxon>
        <taxon>Tsukamurella</taxon>
    </lineage>
</organism>
<dbReference type="KEGG" id="tpr:Tpau_1634"/>
<name>D5UYE8_TSUPD</name>
<proteinExistence type="predicted"/>
<evidence type="ECO:0000256" key="1">
    <source>
        <dbReference type="SAM" id="MobiDB-lite"/>
    </source>
</evidence>
<accession>D5UYE8</accession>
<gene>
    <name evidence="2" type="ordered locus">Tpau_1634</name>
</gene>
<reference evidence="3" key="1">
    <citation type="submission" date="2010-03" db="EMBL/GenBank/DDBJ databases">
        <title>The complete chromosome of Tsukamurella paurometabola DSM 20162.</title>
        <authorList>
            <consortium name="US DOE Joint Genome Institute (JGI-PGF)"/>
            <person name="Lucas S."/>
            <person name="Copeland A."/>
            <person name="Lapidus A."/>
            <person name="Glavina del Rio T."/>
            <person name="Dalin E."/>
            <person name="Tice H."/>
            <person name="Bruce D."/>
            <person name="Goodwin L."/>
            <person name="Pitluck S."/>
            <person name="Kyrpides N."/>
            <person name="Mavromatis K."/>
            <person name="Ivanova N."/>
            <person name="Mikhailova N."/>
            <person name="Munk A.C."/>
            <person name="Brettin T."/>
            <person name="Detter J.C."/>
            <person name="Tapia R."/>
            <person name="Han C."/>
            <person name="Larimer F."/>
            <person name="Land M."/>
            <person name="Hauser L."/>
            <person name="Markowitz V."/>
            <person name="Cheng J.-F."/>
            <person name="Hugenholtz P."/>
            <person name="Woyke T."/>
            <person name="Wu D."/>
            <person name="Jando M."/>
            <person name="Brambilla E."/>
            <person name="Klenk H.-P."/>
            <person name="Eisen J.A."/>
        </authorList>
    </citation>
    <scope>NUCLEOTIDE SEQUENCE [LARGE SCALE GENOMIC DNA]</scope>
    <source>
        <strain evidence="3">ATCC 8368 / DSM 20162 / CCUG 35730 / CIP 100753 / JCM 10117 / KCTC 9821 / NBRC 16120 / NCIMB 702349 / NCTC 13040</strain>
    </source>
</reference>
<evidence type="ECO:0000313" key="3">
    <source>
        <dbReference type="Proteomes" id="UP000001213"/>
    </source>
</evidence>
<dbReference type="HOGENOM" id="CLU_2468142_0_0_11"/>
<dbReference type="EMBL" id="CP001966">
    <property type="protein sequence ID" value="ADG78255.1"/>
    <property type="molecule type" value="Genomic_DNA"/>
</dbReference>
<dbReference type="STRING" id="521096.Tpau_1634"/>
<dbReference type="AlphaFoldDB" id="D5UYE8"/>
<sequence>MNAVHRYRMTAMKRGDRVRLLTEPCTYGSVITSPEAGRVNVLLDDGRVIVVGRPELIDIQAIQTQRSAPRGAEVSAPRPGDAPPRRGW</sequence>